<evidence type="ECO:0000256" key="1">
    <source>
        <dbReference type="SAM" id="MobiDB-lite"/>
    </source>
</evidence>
<gene>
    <name evidence="2" type="ORF">Ddye_004426</name>
</gene>
<dbReference type="Proteomes" id="UP001280121">
    <property type="component" value="Unassembled WGS sequence"/>
</dbReference>
<protein>
    <submittedName>
        <fullName evidence="2">Uncharacterized protein</fullName>
    </submittedName>
</protein>
<feature type="region of interest" description="Disordered" evidence="1">
    <location>
        <begin position="1"/>
        <end position="52"/>
    </location>
</feature>
<name>A0AAD9XVL0_9ROSI</name>
<evidence type="ECO:0000313" key="2">
    <source>
        <dbReference type="EMBL" id="KAK2665852.1"/>
    </source>
</evidence>
<dbReference type="EMBL" id="JANJYI010000001">
    <property type="protein sequence ID" value="KAK2665852.1"/>
    <property type="molecule type" value="Genomic_DNA"/>
</dbReference>
<reference evidence="2" key="1">
    <citation type="journal article" date="2023" name="Plant J.">
        <title>Genome sequences and population genomics provide insights into the demographic history, inbreeding, and mutation load of two 'living fossil' tree species of Dipteronia.</title>
        <authorList>
            <person name="Feng Y."/>
            <person name="Comes H.P."/>
            <person name="Chen J."/>
            <person name="Zhu S."/>
            <person name="Lu R."/>
            <person name="Zhang X."/>
            <person name="Li P."/>
            <person name="Qiu J."/>
            <person name="Olsen K.M."/>
            <person name="Qiu Y."/>
        </authorList>
    </citation>
    <scope>NUCLEOTIDE SEQUENCE</scope>
    <source>
        <strain evidence="2">KIB01</strain>
    </source>
</reference>
<evidence type="ECO:0000313" key="3">
    <source>
        <dbReference type="Proteomes" id="UP001280121"/>
    </source>
</evidence>
<organism evidence="2 3">
    <name type="scientific">Dipteronia dyeriana</name>
    <dbReference type="NCBI Taxonomy" id="168575"/>
    <lineage>
        <taxon>Eukaryota</taxon>
        <taxon>Viridiplantae</taxon>
        <taxon>Streptophyta</taxon>
        <taxon>Embryophyta</taxon>
        <taxon>Tracheophyta</taxon>
        <taxon>Spermatophyta</taxon>
        <taxon>Magnoliopsida</taxon>
        <taxon>eudicotyledons</taxon>
        <taxon>Gunneridae</taxon>
        <taxon>Pentapetalae</taxon>
        <taxon>rosids</taxon>
        <taxon>malvids</taxon>
        <taxon>Sapindales</taxon>
        <taxon>Sapindaceae</taxon>
        <taxon>Hippocastanoideae</taxon>
        <taxon>Acereae</taxon>
        <taxon>Dipteronia</taxon>
    </lineage>
</organism>
<comment type="caution">
    <text evidence="2">The sequence shown here is derived from an EMBL/GenBank/DDBJ whole genome shotgun (WGS) entry which is preliminary data.</text>
</comment>
<proteinExistence type="predicted"/>
<sequence>MAHERNRFNKPFKENVTGEGSMNFGMVKNTGNKQVNRETNQSISMDNDLDDY</sequence>
<feature type="compositionally biased region" description="Basic and acidic residues" evidence="1">
    <location>
        <begin position="1"/>
        <end position="13"/>
    </location>
</feature>
<keyword evidence="3" id="KW-1185">Reference proteome</keyword>
<feature type="compositionally biased region" description="Polar residues" evidence="1">
    <location>
        <begin position="29"/>
        <end position="45"/>
    </location>
</feature>
<dbReference type="AlphaFoldDB" id="A0AAD9XVL0"/>
<accession>A0AAD9XVL0</accession>